<proteinExistence type="predicted"/>
<reference evidence="1 2" key="1">
    <citation type="journal article" date="2021" name="Front. Microbiol.">
        <title>Comprehensive Comparative Genomics and Phenotyping of Methylobacterium Species.</title>
        <authorList>
            <person name="Alessa O."/>
            <person name="Ogura Y."/>
            <person name="Fujitani Y."/>
            <person name="Takami H."/>
            <person name="Hayashi T."/>
            <person name="Sahin N."/>
            <person name="Tani A."/>
        </authorList>
    </citation>
    <scope>NUCLEOTIDE SEQUENCE [LARGE SCALE GENOMIC DNA]</scope>
    <source>
        <strain evidence="1 2">DSM 23679</strain>
    </source>
</reference>
<protein>
    <submittedName>
        <fullName evidence="1">Uncharacterized protein</fullName>
    </submittedName>
</protein>
<keyword evidence="2" id="KW-1185">Reference proteome</keyword>
<gene>
    <name evidence="1" type="ORF">AFCDBAGC_5154</name>
</gene>
<dbReference type="Proteomes" id="UP001055117">
    <property type="component" value="Unassembled WGS sequence"/>
</dbReference>
<evidence type="ECO:0000313" key="2">
    <source>
        <dbReference type="Proteomes" id="UP001055117"/>
    </source>
</evidence>
<dbReference type="EMBL" id="BPQG01000138">
    <property type="protein sequence ID" value="GJD47261.1"/>
    <property type="molecule type" value="Genomic_DNA"/>
</dbReference>
<evidence type="ECO:0000313" key="1">
    <source>
        <dbReference type="EMBL" id="GJD47261.1"/>
    </source>
</evidence>
<comment type="caution">
    <text evidence="1">The sequence shown here is derived from an EMBL/GenBank/DDBJ whole genome shotgun (WGS) entry which is preliminary data.</text>
</comment>
<accession>A0ABQ4QQB8</accession>
<organism evidence="1 2">
    <name type="scientific">Methylobacterium cerastii</name>
    <dbReference type="NCBI Taxonomy" id="932741"/>
    <lineage>
        <taxon>Bacteria</taxon>
        <taxon>Pseudomonadati</taxon>
        <taxon>Pseudomonadota</taxon>
        <taxon>Alphaproteobacteria</taxon>
        <taxon>Hyphomicrobiales</taxon>
        <taxon>Methylobacteriaceae</taxon>
        <taxon>Methylobacterium</taxon>
    </lineage>
</organism>
<dbReference type="RefSeq" id="WP_147829400.1">
    <property type="nucleotide sequence ID" value="NZ_BPQG01000138.1"/>
</dbReference>
<name>A0ABQ4QQB8_9HYPH</name>
<sequence>MPEHVCLDPHDPYAQREVRVAFERIGSGFRLIAAIDACDDDILPDLVDAQRADLIREIADAERAADRVPPAFVGARSPAPC</sequence>